<proteinExistence type="predicted"/>
<accession>A0A1J1IM99</accession>
<reference evidence="1 2" key="1">
    <citation type="submission" date="2015-04" db="EMBL/GenBank/DDBJ databases">
        <authorList>
            <person name="Syromyatnikov M.Y."/>
            <person name="Popov V.N."/>
        </authorList>
    </citation>
    <scope>NUCLEOTIDE SEQUENCE [LARGE SCALE GENOMIC DNA]</scope>
</reference>
<dbReference type="AlphaFoldDB" id="A0A1J1IM99"/>
<sequence>MSMSTEIRSFTAYASMVCARLLSKLSQPRTSETLSQILNQKLKEEKDVLNTIAVVSFVLTDSNIYEQSLSYRLITSLCHTS</sequence>
<dbReference type="EMBL" id="CVRI01000055">
    <property type="protein sequence ID" value="CRL01288.1"/>
    <property type="molecule type" value="Genomic_DNA"/>
</dbReference>
<name>A0A1J1IM99_9DIPT</name>
<evidence type="ECO:0000313" key="2">
    <source>
        <dbReference type="Proteomes" id="UP000183832"/>
    </source>
</evidence>
<dbReference type="Proteomes" id="UP000183832">
    <property type="component" value="Unassembled WGS sequence"/>
</dbReference>
<keyword evidence="2" id="KW-1185">Reference proteome</keyword>
<protein>
    <submittedName>
        <fullName evidence="1">CLUMA_CG014772, isoform A</fullName>
    </submittedName>
</protein>
<organism evidence="1 2">
    <name type="scientific">Clunio marinus</name>
    <dbReference type="NCBI Taxonomy" id="568069"/>
    <lineage>
        <taxon>Eukaryota</taxon>
        <taxon>Metazoa</taxon>
        <taxon>Ecdysozoa</taxon>
        <taxon>Arthropoda</taxon>
        <taxon>Hexapoda</taxon>
        <taxon>Insecta</taxon>
        <taxon>Pterygota</taxon>
        <taxon>Neoptera</taxon>
        <taxon>Endopterygota</taxon>
        <taxon>Diptera</taxon>
        <taxon>Nematocera</taxon>
        <taxon>Chironomoidea</taxon>
        <taxon>Chironomidae</taxon>
        <taxon>Clunio</taxon>
    </lineage>
</organism>
<evidence type="ECO:0000313" key="1">
    <source>
        <dbReference type="EMBL" id="CRL01288.1"/>
    </source>
</evidence>
<gene>
    <name evidence="1" type="ORF">CLUMA_CG014772</name>
</gene>